<keyword evidence="3" id="KW-1185">Reference proteome</keyword>
<dbReference type="RefSeq" id="WP_157688484.1">
    <property type="nucleotide sequence ID" value="NZ_CP034345.1"/>
</dbReference>
<feature type="transmembrane region" description="Helical" evidence="1">
    <location>
        <begin position="7"/>
        <end position="26"/>
    </location>
</feature>
<keyword evidence="1" id="KW-0472">Membrane</keyword>
<dbReference type="KEGG" id="hra:EI982_05320"/>
<keyword evidence="1" id="KW-0812">Transmembrane</keyword>
<name>A0A6B9F747_9EURY</name>
<accession>A0A6B9F747</accession>
<protein>
    <recommendedName>
        <fullName evidence="4">DUF1427 family protein</fullName>
    </recommendedName>
</protein>
<evidence type="ECO:0000313" key="3">
    <source>
        <dbReference type="Proteomes" id="UP000428325"/>
    </source>
</evidence>
<dbReference type="GeneID" id="43368930"/>
<feature type="transmembrane region" description="Helical" evidence="1">
    <location>
        <begin position="32"/>
        <end position="49"/>
    </location>
</feature>
<dbReference type="AlphaFoldDB" id="A0A6B9F747"/>
<gene>
    <name evidence="2" type="ORF">EI982_05320</name>
</gene>
<dbReference type="EMBL" id="CP034345">
    <property type="protein sequence ID" value="QGX94247.1"/>
    <property type="molecule type" value="Genomic_DNA"/>
</dbReference>
<evidence type="ECO:0000313" key="2">
    <source>
        <dbReference type="EMBL" id="QGX94247.1"/>
    </source>
</evidence>
<keyword evidence="1" id="KW-1133">Transmembrane helix</keyword>
<dbReference type="Proteomes" id="UP000428325">
    <property type="component" value="Chromosome"/>
</dbReference>
<sequence>MVDRSLRTVLCVLVGVVVGAVLGPLLPDPTGLLAAALAVVVAVAVGGVLRRSDWLRDVDLRCR</sequence>
<evidence type="ECO:0000256" key="1">
    <source>
        <dbReference type="SAM" id="Phobius"/>
    </source>
</evidence>
<evidence type="ECO:0008006" key="4">
    <source>
        <dbReference type="Google" id="ProtNLM"/>
    </source>
</evidence>
<proteinExistence type="predicted"/>
<reference evidence="2 3" key="1">
    <citation type="submission" date="2018-12" db="EMBL/GenBank/DDBJ databases">
        <title>Complete genome sequence of Haloplanus rallus MBLA0036.</title>
        <authorList>
            <person name="Nam Y.-d."/>
            <person name="Kang J."/>
            <person name="Chung W.-H."/>
            <person name="Park Y.S."/>
        </authorList>
    </citation>
    <scope>NUCLEOTIDE SEQUENCE [LARGE SCALE GENOMIC DNA]</scope>
    <source>
        <strain evidence="2 3">MBLA0036</strain>
    </source>
</reference>
<organism evidence="2 3">
    <name type="scientific">Haloplanus rallus</name>
    <dbReference type="NCBI Taxonomy" id="1816183"/>
    <lineage>
        <taxon>Archaea</taxon>
        <taxon>Methanobacteriati</taxon>
        <taxon>Methanobacteriota</taxon>
        <taxon>Stenosarchaea group</taxon>
        <taxon>Halobacteria</taxon>
        <taxon>Halobacteriales</taxon>
        <taxon>Haloferacaceae</taxon>
        <taxon>Haloplanus</taxon>
    </lineage>
</organism>